<dbReference type="InterPro" id="IPR020846">
    <property type="entry name" value="MFS_dom"/>
</dbReference>
<protein>
    <recommendedName>
        <fullName evidence="7">Major facilitator superfamily (MFS) profile domain-containing protein</fullName>
    </recommendedName>
</protein>
<organism evidence="8 9">
    <name type="scientific">Vanilla planifolia</name>
    <name type="common">Vanilla</name>
    <dbReference type="NCBI Taxonomy" id="51239"/>
    <lineage>
        <taxon>Eukaryota</taxon>
        <taxon>Viridiplantae</taxon>
        <taxon>Streptophyta</taxon>
        <taxon>Embryophyta</taxon>
        <taxon>Tracheophyta</taxon>
        <taxon>Spermatophyta</taxon>
        <taxon>Magnoliopsida</taxon>
        <taxon>Liliopsida</taxon>
        <taxon>Asparagales</taxon>
        <taxon>Orchidaceae</taxon>
        <taxon>Vanilloideae</taxon>
        <taxon>Vanilleae</taxon>
        <taxon>Vanilla</taxon>
    </lineage>
</organism>
<evidence type="ECO:0000256" key="6">
    <source>
        <dbReference type="ARBA" id="ARBA00024362"/>
    </source>
</evidence>
<dbReference type="EMBL" id="JADCNM010000009">
    <property type="protein sequence ID" value="KAG0468230.1"/>
    <property type="molecule type" value="Genomic_DNA"/>
</dbReference>
<comment type="similarity">
    <text evidence="6">Belongs to the major facilitator superfamily. Sodium/anion cotransporter (TC 2.A.1.14) family.</text>
</comment>
<dbReference type="GO" id="GO:0016020">
    <property type="term" value="C:membrane"/>
    <property type="evidence" value="ECO:0007669"/>
    <property type="project" value="UniProtKB-SubCell"/>
</dbReference>
<dbReference type="InterPro" id="IPR036259">
    <property type="entry name" value="MFS_trans_sf"/>
</dbReference>
<keyword evidence="4" id="KW-0472">Membrane</keyword>
<keyword evidence="3" id="KW-1133">Transmembrane helix</keyword>
<evidence type="ECO:0000256" key="2">
    <source>
        <dbReference type="ARBA" id="ARBA00022692"/>
    </source>
</evidence>
<dbReference type="AlphaFoldDB" id="A0A835Q872"/>
<reference evidence="8 9" key="1">
    <citation type="journal article" date="2020" name="Nat. Food">
        <title>A phased Vanilla planifolia genome enables genetic improvement of flavour and production.</title>
        <authorList>
            <person name="Hasing T."/>
            <person name="Tang H."/>
            <person name="Brym M."/>
            <person name="Khazi F."/>
            <person name="Huang T."/>
            <person name="Chambers A.H."/>
        </authorList>
    </citation>
    <scope>NUCLEOTIDE SEQUENCE [LARGE SCALE GENOMIC DNA]</scope>
    <source>
        <tissue evidence="8">Leaf</tissue>
    </source>
</reference>
<evidence type="ECO:0000256" key="3">
    <source>
        <dbReference type="ARBA" id="ARBA00022989"/>
    </source>
</evidence>
<evidence type="ECO:0000256" key="5">
    <source>
        <dbReference type="ARBA" id="ARBA00024302"/>
    </source>
</evidence>
<comment type="subcellular location">
    <subcellularLocation>
        <location evidence="1">Membrane</location>
        <topology evidence="1">Multi-pass membrane protein</topology>
    </subcellularLocation>
</comment>
<dbReference type="SUPFAM" id="SSF103473">
    <property type="entry name" value="MFS general substrate transporter"/>
    <property type="match status" value="1"/>
</dbReference>
<dbReference type="GO" id="GO:0009536">
    <property type="term" value="C:plastid"/>
    <property type="evidence" value="ECO:0007669"/>
    <property type="project" value="TreeGrafter"/>
</dbReference>
<dbReference type="Proteomes" id="UP000639772">
    <property type="component" value="Chromosome 9"/>
</dbReference>
<evidence type="ECO:0000313" key="9">
    <source>
        <dbReference type="Proteomes" id="UP000639772"/>
    </source>
</evidence>
<dbReference type="PANTHER" id="PTHR11662">
    <property type="entry name" value="SOLUTE CARRIER FAMILY 17"/>
    <property type="match status" value="1"/>
</dbReference>
<evidence type="ECO:0000256" key="4">
    <source>
        <dbReference type="ARBA" id="ARBA00023136"/>
    </source>
</evidence>
<sequence length="205" mass="21922">MALSFATPYSLYITRSNKPEPLSISFKTIRRRSKSIAAQTDGLSTAIGSTRIIGFGCSSRHWGKARCSAGLEWIGREMARSEEKDGDWGIPERAKVVMLIAFVMALCNADRVVMSVAVVPLAAQHGWSSCFLGIVQSSFLWGYLASSSVGGALADKYGGKRVIAWGAAIWSLATLLTPRAAEHSTAMLLGVRTLFGLAEGVAIPP</sequence>
<dbReference type="InterPro" id="IPR050382">
    <property type="entry name" value="MFS_Na/Anion_cotransporter"/>
</dbReference>
<evidence type="ECO:0000313" key="8">
    <source>
        <dbReference type="EMBL" id="KAG0468230.1"/>
    </source>
</evidence>
<dbReference type="OrthoDB" id="2250022at2759"/>
<name>A0A835Q872_VANPL</name>
<comment type="caution">
    <text evidence="8">The sequence shown here is derived from an EMBL/GenBank/DDBJ whole genome shotgun (WGS) entry which is preliminary data.</text>
</comment>
<dbReference type="GO" id="GO:0005315">
    <property type="term" value="F:phosphate transmembrane transporter activity"/>
    <property type="evidence" value="ECO:0007669"/>
    <property type="project" value="TreeGrafter"/>
</dbReference>
<dbReference type="Gene3D" id="1.20.1250.20">
    <property type="entry name" value="MFS general substrate transporter like domains"/>
    <property type="match status" value="1"/>
</dbReference>
<evidence type="ECO:0000259" key="7">
    <source>
        <dbReference type="PROSITE" id="PS50850"/>
    </source>
</evidence>
<dbReference type="PROSITE" id="PS50850">
    <property type="entry name" value="MFS"/>
    <property type="match status" value="1"/>
</dbReference>
<comment type="function">
    <text evidence="5">Probable anion transporter.</text>
</comment>
<dbReference type="PANTHER" id="PTHR11662:SF399">
    <property type="entry name" value="FI19708P1-RELATED"/>
    <property type="match status" value="1"/>
</dbReference>
<dbReference type="InterPro" id="IPR011701">
    <property type="entry name" value="MFS"/>
</dbReference>
<accession>A0A835Q872</accession>
<keyword evidence="2" id="KW-0812">Transmembrane</keyword>
<evidence type="ECO:0000256" key="1">
    <source>
        <dbReference type="ARBA" id="ARBA00004141"/>
    </source>
</evidence>
<gene>
    <name evidence="8" type="ORF">HPP92_017558</name>
</gene>
<feature type="domain" description="Major facilitator superfamily (MFS) profile" evidence="7">
    <location>
        <begin position="96"/>
        <end position="205"/>
    </location>
</feature>
<proteinExistence type="inferred from homology"/>
<dbReference type="Pfam" id="PF07690">
    <property type="entry name" value="MFS_1"/>
    <property type="match status" value="1"/>
</dbReference>